<accession>A0A5C6A8Y8</accession>
<name>A0A5C6A8Y8_9BACT</name>
<evidence type="ECO:0000256" key="1">
    <source>
        <dbReference type="SAM" id="Phobius"/>
    </source>
</evidence>
<evidence type="ECO:0000313" key="3">
    <source>
        <dbReference type="Proteomes" id="UP000316213"/>
    </source>
</evidence>
<dbReference type="EMBL" id="SJPM01000005">
    <property type="protein sequence ID" value="TWT96452.1"/>
    <property type="molecule type" value="Genomic_DNA"/>
</dbReference>
<keyword evidence="1" id="KW-0472">Membrane</keyword>
<feature type="transmembrane region" description="Helical" evidence="1">
    <location>
        <begin position="39"/>
        <end position="60"/>
    </location>
</feature>
<proteinExistence type="predicted"/>
<sequence length="191" mass="21585">MEPDAELLDHPGLSIGTYLRLQPTTDGTAYVLRPNIRRLILAASIPLASIIPCIFIYSIVPMPGEQRDIQMRWIAAVASSILFLIGIWRATAWTRFRATKLGVRYEPANDRIVYRCSDSTETFDRRDVLGLQVIRDYTESQLNLLVSRGDGLARRLLHHGSHQRINDLVADFSRFCGIEVVSETSTRSRNG</sequence>
<protein>
    <submittedName>
        <fullName evidence="2">Uncharacterized protein</fullName>
    </submittedName>
</protein>
<organism evidence="2 3">
    <name type="scientific">Neorhodopirellula pilleata</name>
    <dbReference type="NCBI Taxonomy" id="2714738"/>
    <lineage>
        <taxon>Bacteria</taxon>
        <taxon>Pseudomonadati</taxon>
        <taxon>Planctomycetota</taxon>
        <taxon>Planctomycetia</taxon>
        <taxon>Pirellulales</taxon>
        <taxon>Pirellulaceae</taxon>
        <taxon>Neorhodopirellula</taxon>
    </lineage>
</organism>
<gene>
    <name evidence="2" type="ORF">Pla100_29320</name>
</gene>
<feature type="transmembrane region" description="Helical" evidence="1">
    <location>
        <begin position="72"/>
        <end position="91"/>
    </location>
</feature>
<evidence type="ECO:0000313" key="2">
    <source>
        <dbReference type="EMBL" id="TWT96452.1"/>
    </source>
</evidence>
<keyword evidence="1" id="KW-0812">Transmembrane</keyword>
<dbReference type="Proteomes" id="UP000316213">
    <property type="component" value="Unassembled WGS sequence"/>
</dbReference>
<comment type="caution">
    <text evidence="2">The sequence shown here is derived from an EMBL/GenBank/DDBJ whole genome shotgun (WGS) entry which is preliminary data.</text>
</comment>
<keyword evidence="3" id="KW-1185">Reference proteome</keyword>
<reference evidence="2 3" key="1">
    <citation type="submission" date="2019-02" db="EMBL/GenBank/DDBJ databases">
        <title>Deep-cultivation of Planctomycetes and their phenomic and genomic characterization uncovers novel biology.</title>
        <authorList>
            <person name="Wiegand S."/>
            <person name="Jogler M."/>
            <person name="Boedeker C."/>
            <person name="Pinto D."/>
            <person name="Vollmers J."/>
            <person name="Rivas-Marin E."/>
            <person name="Kohn T."/>
            <person name="Peeters S.H."/>
            <person name="Heuer A."/>
            <person name="Rast P."/>
            <person name="Oberbeckmann S."/>
            <person name="Bunk B."/>
            <person name="Jeske O."/>
            <person name="Meyerdierks A."/>
            <person name="Storesund J.E."/>
            <person name="Kallscheuer N."/>
            <person name="Luecker S."/>
            <person name="Lage O.M."/>
            <person name="Pohl T."/>
            <person name="Merkel B.J."/>
            <person name="Hornburger P."/>
            <person name="Mueller R.-W."/>
            <person name="Bruemmer F."/>
            <person name="Labrenz M."/>
            <person name="Spormann A.M."/>
            <person name="Op Den Camp H."/>
            <person name="Overmann J."/>
            <person name="Amann R."/>
            <person name="Jetten M.S.M."/>
            <person name="Mascher T."/>
            <person name="Medema M.H."/>
            <person name="Devos D.P."/>
            <person name="Kaster A.-K."/>
            <person name="Ovreas L."/>
            <person name="Rohde M."/>
            <person name="Galperin M.Y."/>
            <person name="Jogler C."/>
        </authorList>
    </citation>
    <scope>NUCLEOTIDE SEQUENCE [LARGE SCALE GENOMIC DNA]</scope>
    <source>
        <strain evidence="2 3">Pla100</strain>
    </source>
</reference>
<dbReference type="AlphaFoldDB" id="A0A5C6A8Y8"/>
<keyword evidence="1" id="KW-1133">Transmembrane helix</keyword>